<dbReference type="InterPro" id="IPR021859">
    <property type="entry name" value="XTBD"/>
</dbReference>
<evidence type="ECO:0008006" key="7">
    <source>
        <dbReference type="Google" id="ProtNLM"/>
    </source>
</evidence>
<evidence type="ECO:0000259" key="2">
    <source>
        <dbReference type="PROSITE" id="PS50174"/>
    </source>
</evidence>
<feature type="domain" description="G-patch" evidence="2">
    <location>
        <begin position="306"/>
        <end position="352"/>
    </location>
</feature>
<dbReference type="SUPFAM" id="SSF82708">
    <property type="entry name" value="R3H domain"/>
    <property type="match status" value="1"/>
</dbReference>
<evidence type="ECO:0000313" key="5">
    <source>
        <dbReference type="EMBL" id="KAG7312800.1"/>
    </source>
</evidence>
<comment type="caution">
    <text evidence="5">The sequence shown here is derived from an EMBL/GenBank/DDBJ whole genome shotgun (WGS) entry which is preliminary data.</text>
</comment>
<dbReference type="PANTHER" id="PTHR48430:SF1">
    <property type="entry name" value="PARTNER OF XRN-2 PROTEIN 1"/>
    <property type="match status" value="1"/>
</dbReference>
<name>A0ABQ7R673_PLUXY</name>
<feature type="domain" description="XRN2-binding (XTBD)" evidence="4">
    <location>
        <begin position="9"/>
        <end position="93"/>
    </location>
</feature>
<dbReference type="EMBL" id="JAHIBW010000002">
    <property type="protein sequence ID" value="KAG7312800.1"/>
    <property type="molecule type" value="Genomic_DNA"/>
</dbReference>
<sequence>MSYDPIQDVDKFREEYESDEQWQLRKAFIERWSGEHPEDRLLCLARVFVNMEFMGCRYPPEVMKEVAAMSEEIAKAHRQAKKGMLQRTFVSASDAAEDRARGVKRQGGVVVGGPSPKSTKINFLRQGQAPENDEEKPESGSDNEEEMEPKNKDSTEVNPTNDIEKYKVDSNEYMKEMQALKCLDVRSFHDSMFTTSFGRMVLLIRPWTSKLGNIQASCAACRLTHTGTYTNGAYCLTINDTLIAQATGSTKAEARTAVETLAWNCVSVVIKEQFIAQGDSRITSDDVTGKRKQKQQRDDQFGTPIESSKASKMMRLMGWAGGGLGADAQGIEEPIKPHLQMVNRAGLGSQASDISSLRRSAHDLMRRYIRSSCLDVDLVFSADFSKEERAALHIVAKKQGLASHSYGKDEDRFLVVKKKIDPFSIVRAVVEQGGSTPKYQLFIPATVKRGR</sequence>
<organism evidence="5 6">
    <name type="scientific">Plutella xylostella</name>
    <name type="common">Diamondback moth</name>
    <name type="synonym">Plutella maculipennis</name>
    <dbReference type="NCBI Taxonomy" id="51655"/>
    <lineage>
        <taxon>Eukaryota</taxon>
        <taxon>Metazoa</taxon>
        <taxon>Ecdysozoa</taxon>
        <taxon>Arthropoda</taxon>
        <taxon>Hexapoda</taxon>
        <taxon>Insecta</taxon>
        <taxon>Pterygota</taxon>
        <taxon>Neoptera</taxon>
        <taxon>Endopterygota</taxon>
        <taxon>Lepidoptera</taxon>
        <taxon>Glossata</taxon>
        <taxon>Ditrysia</taxon>
        <taxon>Yponomeutoidea</taxon>
        <taxon>Plutellidae</taxon>
        <taxon>Plutella</taxon>
    </lineage>
</organism>
<feature type="compositionally biased region" description="Basic and acidic residues" evidence="1">
    <location>
        <begin position="284"/>
        <end position="300"/>
    </location>
</feature>
<dbReference type="InterPro" id="IPR036867">
    <property type="entry name" value="R3H_dom_sf"/>
</dbReference>
<protein>
    <recommendedName>
        <fullName evidence="7">NF-kappa-B-repressing factor</fullName>
    </recommendedName>
</protein>
<feature type="compositionally biased region" description="Acidic residues" evidence="1">
    <location>
        <begin position="131"/>
        <end position="147"/>
    </location>
</feature>
<evidence type="ECO:0000313" key="6">
    <source>
        <dbReference type="Proteomes" id="UP000823941"/>
    </source>
</evidence>
<feature type="region of interest" description="Disordered" evidence="1">
    <location>
        <begin position="284"/>
        <end position="306"/>
    </location>
</feature>
<dbReference type="InterPro" id="IPR000467">
    <property type="entry name" value="G_patch_dom"/>
</dbReference>
<accession>A0ABQ7R673</accession>
<dbReference type="Pfam" id="PF11952">
    <property type="entry name" value="XTBD"/>
    <property type="match status" value="1"/>
</dbReference>
<proteinExistence type="predicted"/>
<feature type="domain" description="R3H" evidence="3">
    <location>
        <begin position="355"/>
        <end position="420"/>
    </location>
</feature>
<dbReference type="PROSITE" id="PS51827">
    <property type="entry name" value="XTBD"/>
    <property type="match status" value="1"/>
</dbReference>
<dbReference type="SMART" id="SM00443">
    <property type="entry name" value="G_patch"/>
    <property type="match status" value="1"/>
</dbReference>
<gene>
    <name evidence="5" type="ORF">JYU34_001183</name>
</gene>
<dbReference type="Gene3D" id="3.30.1370.50">
    <property type="entry name" value="R3H-like domain"/>
    <property type="match status" value="1"/>
</dbReference>
<dbReference type="Pfam" id="PF01585">
    <property type="entry name" value="G-patch"/>
    <property type="match status" value="1"/>
</dbReference>
<evidence type="ECO:0000256" key="1">
    <source>
        <dbReference type="SAM" id="MobiDB-lite"/>
    </source>
</evidence>
<reference evidence="5 6" key="1">
    <citation type="submission" date="2021-06" db="EMBL/GenBank/DDBJ databases">
        <title>A haploid diamondback moth (Plutella xylostella L.) genome assembly resolves 31 chromosomes and identifies a diamide resistance mutation.</title>
        <authorList>
            <person name="Ward C.M."/>
            <person name="Perry K.D."/>
            <person name="Baker G."/>
            <person name="Powis K."/>
            <person name="Heckel D.G."/>
            <person name="Baxter S.W."/>
        </authorList>
    </citation>
    <scope>NUCLEOTIDE SEQUENCE [LARGE SCALE GENOMIC DNA]</scope>
    <source>
        <strain evidence="5 6">LV</strain>
        <tissue evidence="5">Single pupa</tissue>
    </source>
</reference>
<dbReference type="Proteomes" id="UP000823941">
    <property type="component" value="Chromosome 2"/>
</dbReference>
<dbReference type="PANTHER" id="PTHR48430">
    <property type="entry name" value="PARTNER OF XRN-2 PROTEIN 1"/>
    <property type="match status" value="1"/>
</dbReference>
<keyword evidence="6" id="KW-1185">Reference proteome</keyword>
<dbReference type="Pfam" id="PF01424">
    <property type="entry name" value="R3H"/>
    <property type="match status" value="1"/>
</dbReference>
<dbReference type="InterPro" id="IPR001374">
    <property type="entry name" value="R3H_dom"/>
</dbReference>
<dbReference type="PROSITE" id="PS51061">
    <property type="entry name" value="R3H"/>
    <property type="match status" value="1"/>
</dbReference>
<evidence type="ECO:0000259" key="4">
    <source>
        <dbReference type="PROSITE" id="PS51827"/>
    </source>
</evidence>
<dbReference type="PROSITE" id="PS50174">
    <property type="entry name" value="G_PATCH"/>
    <property type="match status" value="1"/>
</dbReference>
<evidence type="ECO:0000259" key="3">
    <source>
        <dbReference type="PROSITE" id="PS51061"/>
    </source>
</evidence>
<feature type="region of interest" description="Disordered" evidence="1">
    <location>
        <begin position="93"/>
        <end position="163"/>
    </location>
</feature>